<keyword evidence="6" id="KW-1185">Reference proteome</keyword>
<keyword evidence="2 5" id="KW-0808">Transferase</keyword>
<sequence length="397" mass="46345">MNLTVRYIALAVISVLSLHYLASYTSTAYQDHVETLRSSWSSSSSNAVDLTNPFANTPKANATFVILCRERDIQGILESIQLLESTFNDRPHHRYPYVFLNDDPFSDTFKLRISRAISSTVEFGQVPPEHWDIPPSIDLVKAQKAWDRAKKAGMPYGDSKSYRQMCRFQSGFFFRHPLVLKYKYYWRIEPNVKFFCDLTDFDPFRFMQQNKKVYGFVLALHDIPGTIRTLWIYVRQWYEKNSHLLAPNNMFGFVTNDNGRGYNKCHYWSNFEIADMDFYRSEAYLSFFNHLDQAGGFFYERWGDAPVHSIAASLLLDRSQVHYFDNMGYLHAPIMHCPKPPKANALSPHTGRSRCYCAHEASFTFDDNRQSCMYNYYDVNGWNSTAAREELRNIQDI</sequence>
<evidence type="ECO:0000256" key="3">
    <source>
        <dbReference type="PIRSR" id="PIRSR018153-1"/>
    </source>
</evidence>
<dbReference type="InterPro" id="IPR029044">
    <property type="entry name" value="Nucleotide-diphossugar_trans"/>
</dbReference>
<evidence type="ECO:0000256" key="1">
    <source>
        <dbReference type="ARBA" id="ARBA00007677"/>
    </source>
</evidence>
<dbReference type="eggNOG" id="KOG4472">
    <property type="taxonomic scope" value="Eukaryota"/>
</dbReference>
<feature type="active site" description="Nucleophile" evidence="3">
    <location>
        <position position="272"/>
    </location>
</feature>
<dbReference type="HOGENOM" id="CLU_024327_4_1_1"/>
<dbReference type="GO" id="GO:0006487">
    <property type="term" value="P:protein N-linked glycosylation"/>
    <property type="evidence" value="ECO:0007669"/>
    <property type="project" value="TreeGrafter"/>
</dbReference>
<feature type="signal peptide" evidence="4">
    <location>
        <begin position="1"/>
        <end position="23"/>
    </location>
</feature>
<dbReference type="STRING" id="1305764.R9P441"/>
<proteinExistence type="inferred from homology"/>
<organism evidence="5 6">
    <name type="scientific">Pseudozyma hubeiensis (strain SY62)</name>
    <name type="common">Yeast</name>
    <dbReference type="NCBI Taxonomy" id="1305764"/>
    <lineage>
        <taxon>Eukaryota</taxon>
        <taxon>Fungi</taxon>
        <taxon>Dikarya</taxon>
        <taxon>Basidiomycota</taxon>
        <taxon>Ustilaginomycotina</taxon>
        <taxon>Ustilaginomycetes</taxon>
        <taxon>Ustilaginales</taxon>
        <taxon>Ustilaginaceae</taxon>
        <taxon>Pseudozyma</taxon>
    </lineage>
</organism>
<name>R9P441_PSEHS</name>
<dbReference type="Proteomes" id="UP000014071">
    <property type="component" value="Unassembled WGS sequence"/>
</dbReference>
<dbReference type="GO" id="GO:0000026">
    <property type="term" value="F:alpha-1,2-mannosyltransferase activity"/>
    <property type="evidence" value="ECO:0007669"/>
    <property type="project" value="TreeGrafter"/>
</dbReference>
<dbReference type="InterPro" id="IPR002685">
    <property type="entry name" value="Glyco_trans_15"/>
</dbReference>
<dbReference type="OrthoDB" id="439943at2759"/>
<dbReference type="PANTHER" id="PTHR31121:SF6">
    <property type="entry name" value="ALPHA-1,2 MANNOSYLTRANSFERASE KTR1"/>
    <property type="match status" value="1"/>
</dbReference>
<gene>
    <name evidence="5" type="ORF">PHSY_003711</name>
</gene>
<evidence type="ECO:0000256" key="2">
    <source>
        <dbReference type="ARBA" id="ARBA00022679"/>
    </source>
</evidence>
<dbReference type="RefSeq" id="XP_012189718.1">
    <property type="nucleotide sequence ID" value="XM_012334328.1"/>
</dbReference>
<evidence type="ECO:0000256" key="4">
    <source>
        <dbReference type="SAM" id="SignalP"/>
    </source>
</evidence>
<dbReference type="AlphaFoldDB" id="R9P441"/>
<keyword evidence="4" id="KW-0732">Signal</keyword>
<dbReference type="GeneID" id="24108997"/>
<dbReference type="FunFam" id="3.90.550.10:FF:000051">
    <property type="entry name" value="Alpha-1,2-mannosyltransferase (Ktr4)"/>
    <property type="match status" value="1"/>
</dbReference>
<dbReference type="EMBL" id="DF238801">
    <property type="protein sequence ID" value="GAC96131.1"/>
    <property type="molecule type" value="Genomic_DNA"/>
</dbReference>
<reference evidence="6" key="1">
    <citation type="journal article" date="2013" name="Genome Announc.">
        <title>Draft genome sequence of the basidiomycetous yeast-like fungus Pseudozyma hubeiensis SY62, which produces an abundant amount of the biosurfactant mannosylerythritol lipids.</title>
        <authorList>
            <person name="Konishi M."/>
            <person name="Hatada Y."/>
            <person name="Horiuchi J."/>
        </authorList>
    </citation>
    <scope>NUCLEOTIDE SEQUENCE [LARGE SCALE GENOMIC DNA]</scope>
    <source>
        <strain evidence="6">SY62</strain>
    </source>
</reference>
<evidence type="ECO:0000313" key="5">
    <source>
        <dbReference type="EMBL" id="GAC96131.1"/>
    </source>
</evidence>
<dbReference type="PANTHER" id="PTHR31121">
    <property type="entry name" value="ALPHA-1,2 MANNOSYLTRANSFERASE KTR1"/>
    <property type="match status" value="1"/>
</dbReference>
<accession>R9P441</accession>
<dbReference type="GO" id="GO:0000032">
    <property type="term" value="P:cell wall mannoprotein biosynthetic process"/>
    <property type="evidence" value="ECO:0007669"/>
    <property type="project" value="TreeGrafter"/>
</dbReference>
<dbReference type="Pfam" id="PF01793">
    <property type="entry name" value="Glyco_transf_15"/>
    <property type="match status" value="1"/>
</dbReference>
<dbReference type="SUPFAM" id="SSF53448">
    <property type="entry name" value="Nucleotide-diphospho-sugar transferases"/>
    <property type="match status" value="1"/>
</dbReference>
<dbReference type="GO" id="GO:0016020">
    <property type="term" value="C:membrane"/>
    <property type="evidence" value="ECO:0007669"/>
    <property type="project" value="InterPro"/>
</dbReference>
<dbReference type="PIRSF" id="PIRSF018153">
    <property type="entry name" value="Glyco_trans_15"/>
    <property type="match status" value="1"/>
</dbReference>
<feature type="chain" id="PRO_5004487680" evidence="4">
    <location>
        <begin position="24"/>
        <end position="397"/>
    </location>
</feature>
<evidence type="ECO:0000313" key="6">
    <source>
        <dbReference type="Proteomes" id="UP000014071"/>
    </source>
</evidence>
<dbReference type="GO" id="GO:0005794">
    <property type="term" value="C:Golgi apparatus"/>
    <property type="evidence" value="ECO:0007669"/>
    <property type="project" value="TreeGrafter"/>
</dbReference>
<comment type="similarity">
    <text evidence="1">Belongs to the glycosyltransferase 15 family.</text>
</comment>
<dbReference type="Gene3D" id="3.90.550.10">
    <property type="entry name" value="Spore Coat Polysaccharide Biosynthesis Protein SpsA, Chain A"/>
    <property type="match status" value="1"/>
</dbReference>
<protein>
    <submittedName>
        <fullName evidence="5">Glycosyltransferase</fullName>
    </submittedName>
</protein>